<evidence type="ECO:0000259" key="1">
    <source>
        <dbReference type="Pfam" id="PF04575"/>
    </source>
</evidence>
<dbReference type="EMBL" id="QAAA01000002">
    <property type="protein sequence ID" value="PTN03542.1"/>
    <property type="molecule type" value="Genomic_DNA"/>
</dbReference>
<dbReference type="RefSeq" id="WP_107890831.1">
    <property type="nucleotide sequence ID" value="NZ_NHSI01000055.1"/>
</dbReference>
<name>A0A2T5BVD2_9RHOB</name>
<protein>
    <submittedName>
        <fullName evidence="2">Uncharacterized protein DUF560</fullName>
    </submittedName>
</protein>
<proteinExistence type="predicted"/>
<dbReference type="SUPFAM" id="SSF48452">
    <property type="entry name" value="TPR-like"/>
    <property type="match status" value="1"/>
</dbReference>
<accession>A0A2T5BVD2</accession>
<evidence type="ECO:0000313" key="2">
    <source>
        <dbReference type="EMBL" id="PTN03542.1"/>
    </source>
</evidence>
<dbReference type="Proteomes" id="UP000243859">
    <property type="component" value="Unassembled WGS sequence"/>
</dbReference>
<keyword evidence="3" id="KW-1185">Reference proteome</keyword>
<dbReference type="AlphaFoldDB" id="A0A2T5BVD2"/>
<dbReference type="Pfam" id="PF04575">
    <property type="entry name" value="SlipAM"/>
    <property type="match status" value="1"/>
</dbReference>
<dbReference type="InterPro" id="IPR007655">
    <property type="entry name" value="Slam_C"/>
</dbReference>
<sequence>MAGLLVIGLATPSGAATSRDINRAFMHALQDMAGGNPGGAALVLRRILAANPSLVRVRLELGRALFLARDFDQARTEFLKVLSGDIPPPVRRNVMRFLRRIDERRGMTTSMSFVIRAPEGAGRSYKTDAICPDWPGWDCTKFPLRMTREALPARGIEITVSGRRQWGQGRRPGPYLRGSAMVFDTKGRRYDEAGAQVAFGLRRSAPRAYWEAEGRMAADFEGERLQEVQFGPAFSWHARTGAGGAYGASLTVLQADHRRIGGADGMLARSRIFASRTFAGHGVFDVSLKVESRAADREDHGYDSVRMTLSHEASVDAGLTLATSAFAEHFLQRGASPGFAAPRRETEIGVQFSLMKEDTFVMGRFRPAVSVAWRDRRSSLRAYSYTESEIALRLVRAF</sequence>
<comment type="caution">
    <text evidence="2">The sequence shown here is derived from an EMBL/GenBank/DDBJ whole genome shotgun (WGS) entry which is preliminary data.</text>
</comment>
<dbReference type="InterPro" id="IPR011990">
    <property type="entry name" value="TPR-like_helical_dom_sf"/>
</dbReference>
<evidence type="ECO:0000313" key="3">
    <source>
        <dbReference type="Proteomes" id="UP000243859"/>
    </source>
</evidence>
<reference evidence="2 3" key="1">
    <citation type="submission" date="2018-04" db="EMBL/GenBank/DDBJ databases">
        <title>Genomic Encyclopedia of Archaeal and Bacterial Type Strains, Phase II (KMG-II): from individual species to whole genera.</title>
        <authorList>
            <person name="Goeker M."/>
        </authorList>
    </citation>
    <scope>NUCLEOTIDE SEQUENCE [LARGE SCALE GENOMIC DNA]</scope>
    <source>
        <strain evidence="2 3">DSM 18064</strain>
    </source>
</reference>
<organism evidence="2 3">
    <name type="scientific">Rhodovulum imhoffii</name>
    <dbReference type="NCBI Taxonomy" id="365340"/>
    <lineage>
        <taxon>Bacteria</taxon>
        <taxon>Pseudomonadati</taxon>
        <taxon>Pseudomonadota</taxon>
        <taxon>Alphaproteobacteria</taxon>
        <taxon>Rhodobacterales</taxon>
        <taxon>Paracoccaceae</taxon>
        <taxon>Rhodovulum</taxon>
    </lineage>
</organism>
<gene>
    <name evidence="2" type="ORF">C8N32_10263</name>
</gene>
<dbReference type="OrthoDB" id="7811320at2"/>
<feature type="domain" description="Surface lipoprotein assembly modifier C-terminal" evidence="1">
    <location>
        <begin position="290"/>
        <end position="398"/>
    </location>
</feature>